<dbReference type="EMBL" id="JAAABI010000011">
    <property type="protein sequence ID" value="NAY93428.1"/>
    <property type="molecule type" value="Genomic_DNA"/>
</dbReference>
<reference evidence="1" key="1">
    <citation type="submission" date="2020-01" db="EMBL/GenBank/DDBJ databases">
        <title>Muricauda ochracea sp. nov., isolated from a tidal flat of Garorim bay in Korea.</title>
        <authorList>
            <person name="Kim D."/>
            <person name="Yoo Y."/>
            <person name="Kim J.-J."/>
        </authorList>
    </citation>
    <scope>NUCLEOTIDE SEQUENCE</scope>
    <source>
        <strain evidence="1">JGD-17</strain>
    </source>
</reference>
<organism evidence="1 2">
    <name type="scientific">Flagellimonas ochracea</name>
    <dbReference type="NCBI Taxonomy" id="2696472"/>
    <lineage>
        <taxon>Bacteria</taxon>
        <taxon>Pseudomonadati</taxon>
        <taxon>Bacteroidota</taxon>
        <taxon>Flavobacteriia</taxon>
        <taxon>Flavobacteriales</taxon>
        <taxon>Flavobacteriaceae</taxon>
        <taxon>Flagellimonas</taxon>
    </lineage>
</organism>
<dbReference type="Proteomes" id="UP000667650">
    <property type="component" value="Unassembled WGS sequence"/>
</dbReference>
<gene>
    <name evidence="1" type="ORF">GTQ34_16070</name>
</gene>
<proteinExistence type="predicted"/>
<protein>
    <submittedName>
        <fullName evidence="1">Uncharacterized protein</fullName>
    </submittedName>
</protein>
<evidence type="ECO:0000313" key="1">
    <source>
        <dbReference type="EMBL" id="NAY93428.1"/>
    </source>
</evidence>
<dbReference type="RefSeq" id="WP_166524838.1">
    <property type="nucleotide sequence ID" value="NZ_JAAABI010000011.1"/>
</dbReference>
<sequence>MIIGICCFAFVATSVPNKEGALDLKSNYQIEVESDLNKARAAGLIYFSLDDDKYISMLEIPEKNAEIELSLIIKEKDKGILDIKLDSILNYYVEGSTFILSGGVDEDDVNFVKQMTLEDFEKLFVEQKIKPLMEK</sequence>
<evidence type="ECO:0000313" key="2">
    <source>
        <dbReference type="Proteomes" id="UP000667650"/>
    </source>
</evidence>
<dbReference type="AlphaFoldDB" id="A0A964WZ03"/>
<comment type="caution">
    <text evidence="1">The sequence shown here is derived from an EMBL/GenBank/DDBJ whole genome shotgun (WGS) entry which is preliminary data.</text>
</comment>
<accession>A0A964WZ03</accession>
<name>A0A964WZ03_9FLAO</name>
<keyword evidence="2" id="KW-1185">Reference proteome</keyword>